<dbReference type="Pfam" id="PF01549">
    <property type="entry name" value="ShK"/>
    <property type="match status" value="1"/>
</dbReference>
<name>H2XTF6_CIOIN</name>
<dbReference type="AlphaFoldDB" id="H2XTF6"/>
<dbReference type="InParanoid" id="H2XTF6"/>
<proteinExistence type="predicted"/>
<accession>H2XTF6</accession>
<comment type="caution">
    <text evidence="1">Lacks conserved residue(s) required for the propagation of feature annotation.</text>
</comment>
<evidence type="ECO:0000259" key="3">
    <source>
        <dbReference type="PROSITE" id="PS51670"/>
    </source>
</evidence>
<sequence length="138" mass="15351">MPTTLRELITSGDECSNLLEDEQCEEWESYCEEYENIRTVCKYTCGCPDSEGSRSVPTPRTQASTTTTTTQPTTTTTTTTQPPTTTTTEATTTTALPLIECTDAWHYCRDLTSLCNQPTLYPGVHNSCRRSCNNCPTR</sequence>
<evidence type="ECO:0000313" key="4">
    <source>
        <dbReference type="Ensembl" id="ENSCINP00000032940.1"/>
    </source>
</evidence>
<dbReference type="HOGENOM" id="CLU_1854499_0_0_1"/>
<evidence type="ECO:0000313" key="5">
    <source>
        <dbReference type="Proteomes" id="UP000008144"/>
    </source>
</evidence>
<evidence type="ECO:0000256" key="1">
    <source>
        <dbReference type="PROSITE-ProRule" id="PRU01005"/>
    </source>
</evidence>
<reference evidence="4" key="2">
    <citation type="journal article" date="2008" name="Genome Biol.">
        <title>Improved genome assembly and evidence-based global gene model set for the chordate Ciona intestinalis: new insight into intron and operon populations.</title>
        <authorList>
            <person name="Satou Y."/>
            <person name="Mineta K."/>
            <person name="Ogasawara M."/>
            <person name="Sasakura Y."/>
            <person name="Shoguchi E."/>
            <person name="Ueno K."/>
            <person name="Yamada L."/>
            <person name="Matsumoto J."/>
            <person name="Wasserscheid J."/>
            <person name="Dewar K."/>
            <person name="Wiley G.B."/>
            <person name="Macmil S.L."/>
            <person name="Roe B.A."/>
            <person name="Zeller R.W."/>
            <person name="Hastings K.E."/>
            <person name="Lemaire P."/>
            <person name="Lindquist E."/>
            <person name="Endo T."/>
            <person name="Hotta K."/>
            <person name="Inaba K."/>
        </authorList>
    </citation>
    <scope>NUCLEOTIDE SEQUENCE [LARGE SCALE GENOMIC DNA]</scope>
    <source>
        <strain evidence="4">wild type</strain>
    </source>
</reference>
<dbReference type="GeneTree" id="ENSGT00720000109712"/>
<reference evidence="4" key="3">
    <citation type="submission" date="2025-08" db="UniProtKB">
        <authorList>
            <consortium name="Ensembl"/>
        </authorList>
    </citation>
    <scope>IDENTIFICATION</scope>
</reference>
<keyword evidence="5" id="KW-1185">Reference proteome</keyword>
<feature type="domain" description="ShKT" evidence="3">
    <location>
        <begin position="101"/>
        <end position="135"/>
    </location>
</feature>
<evidence type="ECO:0000256" key="2">
    <source>
        <dbReference type="SAM" id="MobiDB-lite"/>
    </source>
</evidence>
<dbReference type="Ensembl" id="ENSCINT00000032350.1">
    <property type="protein sequence ID" value="ENSCINP00000032940.1"/>
    <property type="gene ID" value="ENSCING00000021594.1"/>
</dbReference>
<feature type="compositionally biased region" description="Low complexity" evidence="2">
    <location>
        <begin position="57"/>
        <end position="90"/>
    </location>
</feature>
<reference evidence="4" key="4">
    <citation type="submission" date="2025-09" db="UniProtKB">
        <authorList>
            <consortium name="Ensembl"/>
        </authorList>
    </citation>
    <scope>IDENTIFICATION</scope>
</reference>
<dbReference type="Proteomes" id="UP000008144">
    <property type="component" value="Chromosome 6"/>
</dbReference>
<feature type="region of interest" description="Disordered" evidence="2">
    <location>
        <begin position="49"/>
        <end position="90"/>
    </location>
</feature>
<dbReference type="EMBL" id="EAAA01002272">
    <property type="status" value="NOT_ANNOTATED_CDS"/>
    <property type="molecule type" value="Genomic_DNA"/>
</dbReference>
<organism evidence="4 5">
    <name type="scientific">Ciona intestinalis</name>
    <name type="common">Transparent sea squirt</name>
    <name type="synonym">Ascidia intestinalis</name>
    <dbReference type="NCBI Taxonomy" id="7719"/>
    <lineage>
        <taxon>Eukaryota</taxon>
        <taxon>Metazoa</taxon>
        <taxon>Chordata</taxon>
        <taxon>Tunicata</taxon>
        <taxon>Ascidiacea</taxon>
        <taxon>Phlebobranchia</taxon>
        <taxon>Cionidae</taxon>
        <taxon>Ciona</taxon>
    </lineage>
</organism>
<dbReference type="SMART" id="SM00254">
    <property type="entry name" value="ShKT"/>
    <property type="match status" value="2"/>
</dbReference>
<reference evidence="5" key="1">
    <citation type="journal article" date="2002" name="Science">
        <title>The draft genome of Ciona intestinalis: insights into chordate and vertebrate origins.</title>
        <authorList>
            <person name="Dehal P."/>
            <person name="Satou Y."/>
            <person name="Campbell R.K."/>
            <person name="Chapman J."/>
            <person name="Degnan B."/>
            <person name="De Tomaso A."/>
            <person name="Davidson B."/>
            <person name="Di Gregorio A."/>
            <person name="Gelpke M."/>
            <person name="Goodstein D.M."/>
            <person name="Harafuji N."/>
            <person name="Hastings K.E."/>
            <person name="Ho I."/>
            <person name="Hotta K."/>
            <person name="Huang W."/>
            <person name="Kawashima T."/>
            <person name="Lemaire P."/>
            <person name="Martinez D."/>
            <person name="Meinertzhagen I.A."/>
            <person name="Necula S."/>
            <person name="Nonaka M."/>
            <person name="Putnam N."/>
            <person name="Rash S."/>
            <person name="Saiga H."/>
            <person name="Satake M."/>
            <person name="Terry A."/>
            <person name="Yamada L."/>
            <person name="Wang H.G."/>
            <person name="Awazu S."/>
            <person name="Azumi K."/>
            <person name="Boore J."/>
            <person name="Branno M."/>
            <person name="Chin-Bow S."/>
            <person name="DeSantis R."/>
            <person name="Doyle S."/>
            <person name="Francino P."/>
            <person name="Keys D.N."/>
            <person name="Haga S."/>
            <person name="Hayashi H."/>
            <person name="Hino K."/>
            <person name="Imai K.S."/>
            <person name="Inaba K."/>
            <person name="Kano S."/>
            <person name="Kobayashi K."/>
            <person name="Kobayashi M."/>
            <person name="Lee B.I."/>
            <person name="Makabe K.W."/>
            <person name="Manohar C."/>
            <person name="Matassi G."/>
            <person name="Medina M."/>
            <person name="Mochizuki Y."/>
            <person name="Mount S."/>
            <person name="Morishita T."/>
            <person name="Miura S."/>
            <person name="Nakayama A."/>
            <person name="Nishizaka S."/>
            <person name="Nomoto H."/>
            <person name="Ohta F."/>
            <person name="Oishi K."/>
            <person name="Rigoutsos I."/>
            <person name="Sano M."/>
            <person name="Sasaki A."/>
            <person name="Sasakura Y."/>
            <person name="Shoguchi E."/>
            <person name="Shin-i T."/>
            <person name="Spagnuolo A."/>
            <person name="Stainier D."/>
            <person name="Suzuki M.M."/>
            <person name="Tassy O."/>
            <person name="Takatori N."/>
            <person name="Tokuoka M."/>
            <person name="Yagi K."/>
            <person name="Yoshizaki F."/>
            <person name="Wada S."/>
            <person name="Zhang C."/>
            <person name="Hyatt P.D."/>
            <person name="Larimer F."/>
            <person name="Detter C."/>
            <person name="Doggett N."/>
            <person name="Glavina T."/>
            <person name="Hawkins T."/>
            <person name="Richardson P."/>
            <person name="Lucas S."/>
            <person name="Kohara Y."/>
            <person name="Levine M."/>
            <person name="Satoh N."/>
            <person name="Rokhsar D.S."/>
        </authorList>
    </citation>
    <scope>NUCLEOTIDE SEQUENCE [LARGE SCALE GENOMIC DNA]</scope>
</reference>
<dbReference type="PROSITE" id="PS51670">
    <property type="entry name" value="SHKT"/>
    <property type="match status" value="1"/>
</dbReference>
<dbReference type="InterPro" id="IPR003582">
    <property type="entry name" value="ShKT_dom"/>
</dbReference>
<protein>
    <recommendedName>
        <fullName evidence="3">ShKT domain-containing protein</fullName>
    </recommendedName>
</protein>
<keyword evidence="1" id="KW-1015">Disulfide bond</keyword>
<feature type="disulfide bond" evidence="1">
    <location>
        <begin position="101"/>
        <end position="135"/>
    </location>
</feature>